<dbReference type="AlphaFoldDB" id="A0A1F5HG73"/>
<evidence type="ECO:0000256" key="4">
    <source>
        <dbReference type="ARBA" id="ARBA00022692"/>
    </source>
</evidence>
<organism evidence="10 11">
    <name type="scientific">Candidatus Curtissbacteria bacterium RIFOXYA1_FULL_41_14</name>
    <dbReference type="NCBI Taxonomy" id="1797737"/>
    <lineage>
        <taxon>Bacteria</taxon>
        <taxon>Candidatus Curtissiibacteriota</taxon>
    </lineage>
</organism>
<protein>
    <recommendedName>
        <fullName evidence="9">Protein translocase subunit SecE</fullName>
    </recommendedName>
</protein>
<keyword evidence="5 9" id="KW-0653">Protein transport</keyword>
<dbReference type="GO" id="GO:0043952">
    <property type="term" value="P:protein transport by the Sec complex"/>
    <property type="evidence" value="ECO:0007669"/>
    <property type="project" value="UniProtKB-UniRule"/>
</dbReference>
<dbReference type="PANTHER" id="PTHR33910">
    <property type="entry name" value="PROTEIN TRANSLOCASE SUBUNIT SECE"/>
    <property type="match status" value="1"/>
</dbReference>
<evidence type="ECO:0000256" key="8">
    <source>
        <dbReference type="ARBA" id="ARBA00023136"/>
    </source>
</evidence>
<dbReference type="PANTHER" id="PTHR33910:SF1">
    <property type="entry name" value="PROTEIN TRANSLOCASE SUBUNIT SECE"/>
    <property type="match status" value="1"/>
</dbReference>
<dbReference type="GO" id="GO:0065002">
    <property type="term" value="P:intracellular protein transmembrane transport"/>
    <property type="evidence" value="ECO:0007669"/>
    <property type="project" value="UniProtKB-UniRule"/>
</dbReference>
<keyword evidence="4 9" id="KW-0812">Transmembrane</keyword>
<name>A0A1F5HG73_9BACT</name>
<dbReference type="Pfam" id="PF00584">
    <property type="entry name" value="SecE"/>
    <property type="match status" value="1"/>
</dbReference>
<proteinExistence type="inferred from homology"/>
<dbReference type="GO" id="GO:0009306">
    <property type="term" value="P:protein secretion"/>
    <property type="evidence" value="ECO:0007669"/>
    <property type="project" value="UniProtKB-UniRule"/>
</dbReference>
<dbReference type="InterPro" id="IPR001901">
    <property type="entry name" value="Translocase_SecE/Sec61-g"/>
</dbReference>
<dbReference type="EMBL" id="MFCA01000006">
    <property type="protein sequence ID" value="OGE03035.1"/>
    <property type="molecule type" value="Genomic_DNA"/>
</dbReference>
<keyword evidence="3 9" id="KW-1003">Cell membrane</keyword>
<evidence type="ECO:0000256" key="6">
    <source>
        <dbReference type="ARBA" id="ARBA00022989"/>
    </source>
</evidence>
<evidence type="ECO:0000256" key="3">
    <source>
        <dbReference type="ARBA" id="ARBA00022475"/>
    </source>
</evidence>
<dbReference type="Gene3D" id="1.20.5.1030">
    <property type="entry name" value="Preprotein translocase secy subunit"/>
    <property type="match status" value="1"/>
</dbReference>
<dbReference type="STRING" id="1797737.A2196_01210"/>
<comment type="caution">
    <text evidence="10">The sequence shown here is derived from an EMBL/GenBank/DDBJ whole genome shotgun (WGS) entry which is preliminary data.</text>
</comment>
<evidence type="ECO:0000256" key="9">
    <source>
        <dbReference type="HAMAP-Rule" id="MF_00422"/>
    </source>
</evidence>
<comment type="similarity">
    <text evidence="9">Belongs to the SecE/SEC61-gamma family.</text>
</comment>
<sequence>MAFSPIAYLKESRIELSKVVWPTRAVTLRLTLLVLIVSVIVGAYIAGLDALFTKITENFIK</sequence>
<dbReference type="GO" id="GO:0005886">
    <property type="term" value="C:plasma membrane"/>
    <property type="evidence" value="ECO:0007669"/>
    <property type="project" value="UniProtKB-SubCell"/>
</dbReference>
<evidence type="ECO:0000313" key="11">
    <source>
        <dbReference type="Proteomes" id="UP000176751"/>
    </source>
</evidence>
<feature type="transmembrane region" description="Helical" evidence="9">
    <location>
        <begin position="30"/>
        <end position="52"/>
    </location>
</feature>
<evidence type="ECO:0000313" key="10">
    <source>
        <dbReference type="EMBL" id="OGE03035.1"/>
    </source>
</evidence>
<comment type="subunit">
    <text evidence="9">Component of the Sec protein translocase complex. Heterotrimer consisting of SecY, SecE and SecG subunits. The heterotrimers can form oligomers, although 1 heterotrimer is thought to be able to translocate proteins. Interacts with the ribosome. Interacts with SecDF, and other proteins may be involved. Interacts with SecA.</text>
</comment>
<keyword evidence="8 9" id="KW-0472">Membrane</keyword>
<reference evidence="10 11" key="1">
    <citation type="journal article" date="2016" name="Nat. Commun.">
        <title>Thousands of microbial genomes shed light on interconnected biogeochemical processes in an aquifer system.</title>
        <authorList>
            <person name="Anantharaman K."/>
            <person name="Brown C.T."/>
            <person name="Hug L.A."/>
            <person name="Sharon I."/>
            <person name="Castelle C.J."/>
            <person name="Probst A.J."/>
            <person name="Thomas B.C."/>
            <person name="Singh A."/>
            <person name="Wilkins M.J."/>
            <person name="Karaoz U."/>
            <person name="Brodie E.L."/>
            <person name="Williams K.H."/>
            <person name="Hubbard S.S."/>
            <person name="Banfield J.F."/>
        </authorList>
    </citation>
    <scope>NUCLEOTIDE SEQUENCE [LARGE SCALE GENOMIC DNA]</scope>
</reference>
<dbReference type="NCBIfam" id="TIGR00964">
    <property type="entry name" value="secE_bact"/>
    <property type="match status" value="1"/>
</dbReference>
<dbReference type="HAMAP" id="MF_00422">
    <property type="entry name" value="SecE"/>
    <property type="match status" value="1"/>
</dbReference>
<dbReference type="InterPro" id="IPR038379">
    <property type="entry name" value="SecE_sf"/>
</dbReference>
<gene>
    <name evidence="9" type="primary">secE</name>
    <name evidence="10" type="ORF">A2196_01210</name>
</gene>
<dbReference type="Proteomes" id="UP000176751">
    <property type="component" value="Unassembled WGS sequence"/>
</dbReference>
<evidence type="ECO:0000256" key="2">
    <source>
        <dbReference type="ARBA" id="ARBA00022448"/>
    </source>
</evidence>
<dbReference type="GO" id="GO:0006605">
    <property type="term" value="P:protein targeting"/>
    <property type="evidence" value="ECO:0007669"/>
    <property type="project" value="UniProtKB-UniRule"/>
</dbReference>
<comment type="function">
    <text evidence="9">Essential subunit of the Sec protein translocation channel SecYEG. Clamps together the 2 halves of SecY. May contact the channel plug during translocation.</text>
</comment>
<dbReference type="InterPro" id="IPR005807">
    <property type="entry name" value="SecE_bac"/>
</dbReference>
<keyword evidence="6 9" id="KW-1133">Transmembrane helix</keyword>
<keyword evidence="2 9" id="KW-0813">Transport</keyword>
<comment type="subcellular location">
    <subcellularLocation>
        <location evidence="9">Cell membrane</location>
        <topology evidence="9">Single-pass membrane protein</topology>
    </subcellularLocation>
    <subcellularLocation>
        <location evidence="1">Membrane</location>
    </subcellularLocation>
</comment>
<evidence type="ECO:0000256" key="5">
    <source>
        <dbReference type="ARBA" id="ARBA00022927"/>
    </source>
</evidence>
<evidence type="ECO:0000256" key="1">
    <source>
        <dbReference type="ARBA" id="ARBA00004370"/>
    </source>
</evidence>
<evidence type="ECO:0000256" key="7">
    <source>
        <dbReference type="ARBA" id="ARBA00023010"/>
    </source>
</evidence>
<dbReference type="GO" id="GO:0008320">
    <property type="term" value="F:protein transmembrane transporter activity"/>
    <property type="evidence" value="ECO:0007669"/>
    <property type="project" value="UniProtKB-UniRule"/>
</dbReference>
<accession>A0A1F5HG73</accession>
<keyword evidence="7 9" id="KW-0811">Translocation</keyword>